<dbReference type="SUPFAM" id="SSF110455">
    <property type="entry name" value="Toprim domain"/>
    <property type="match status" value="1"/>
</dbReference>
<dbReference type="EMBL" id="BMEV01000021">
    <property type="protein sequence ID" value="GGH75113.1"/>
    <property type="molecule type" value="Genomic_DNA"/>
</dbReference>
<dbReference type="PANTHER" id="PTHR39156">
    <property type="entry name" value="RIBONUCLEASE M5"/>
    <property type="match status" value="1"/>
</dbReference>
<comment type="caution">
    <text evidence="2">The sequence shown here is derived from an EMBL/GenBank/DDBJ whole genome shotgun (WGS) entry which is preliminary data.</text>
</comment>
<name>A0A8J2ZRY0_9BACI</name>
<dbReference type="AlphaFoldDB" id="A0A8J2ZRY0"/>
<gene>
    <name evidence="2" type="ORF">GCM10010978_14640</name>
</gene>
<dbReference type="PANTHER" id="PTHR39156:SF2">
    <property type="entry name" value="DNA PRIMASE (BACTERIAL TYPE) AND SMALL PRIMASE-LIKE PROTEINS"/>
    <property type="match status" value="1"/>
</dbReference>
<organism evidence="2 3">
    <name type="scientific">Compostibacillus humi</name>
    <dbReference type="NCBI Taxonomy" id="1245525"/>
    <lineage>
        <taxon>Bacteria</taxon>
        <taxon>Bacillati</taxon>
        <taxon>Bacillota</taxon>
        <taxon>Bacilli</taxon>
        <taxon>Bacillales</taxon>
        <taxon>Bacillaceae</taxon>
        <taxon>Compostibacillus</taxon>
    </lineage>
</organism>
<sequence>MITTPSDKVIIVEGLSDKRQIEKIITENVTIICTNGTLGIARFDELLETYDLDEKEVYILVDEDKSGIKLRKLLSKELPHAQHIFVSSEYREVATTPKHLLATALLSKHISVDPYYLSQGSNGTQGTYRNYGSRGFSDSDDSGGKK</sequence>
<dbReference type="InterPro" id="IPR006171">
    <property type="entry name" value="TOPRIM_dom"/>
</dbReference>
<evidence type="ECO:0000313" key="3">
    <source>
        <dbReference type="Proteomes" id="UP000602050"/>
    </source>
</evidence>
<protein>
    <submittedName>
        <fullName evidence="2">DNA primase</fullName>
    </submittedName>
</protein>
<feature type="domain" description="Toprim" evidence="1">
    <location>
        <begin position="7"/>
        <end position="97"/>
    </location>
</feature>
<proteinExistence type="predicted"/>
<reference evidence="2" key="2">
    <citation type="submission" date="2020-09" db="EMBL/GenBank/DDBJ databases">
        <authorList>
            <person name="Sun Q."/>
            <person name="Zhou Y."/>
        </authorList>
    </citation>
    <scope>NUCLEOTIDE SEQUENCE</scope>
    <source>
        <strain evidence="2">CGMCC 1.12360</strain>
    </source>
</reference>
<dbReference type="SMART" id="SM00493">
    <property type="entry name" value="TOPRIM"/>
    <property type="match status" value="1"/>
</dbReference>
<dbReference type="Proteomes" id="UP000602050">
    <property type="component" value="Unassembled WGS sequence"/>
</dbReference>
<accession>A0A8J2ZRY0</accession>
<dbReference type="PROSITE" id="PS50880">
    <property type="entry name" value="TOPRIM"/>
    <property type="match status" value="1"/>
</dbReference>
<dbReference type="GO" id="GO:0043822">
    <property type="term" value="F:ribonuclease M5 activity"/>
    <property type="evidence" value="ECO:0007669"/>
    <property type="project" value="TreeGrafter"/>
</dbReference>
<dbReference type="GO" id="GO:0006364">
    <property type="term" value="P:rRNA processing"/>
    <property type="evidence" value="ECO:0007669"/>
    <property type="project" value="TreeGrafter"/>
</dbReference>
<dbReference type="Gene3D" id="3.40.1360.10">
    <property type="match status" value="1"/>
</dbReference>
<keyword evidence="3" id="KW-1185">Reference proteome</keyword>
<dbReference type="Pfam" id="PF01751">
    <property type="entry name" value="Toprim"/>
    <property type="match status" value="1"/>
</dbReference>
<reference evidence="2" key="1">
    <citation type="journal article" date="2014" name="Int. J. Syst. Evol. Microbiol.">
        <title>Complete genome sequence of Corynebacterium casei LMG S-19264T (=DSM 44701T), isolated from a smear-ripened cheese.</title>
        <authorList>
            <consortium name="US DOE Joint Genome Institute (JGI-PGF)"/>
            <person name="Walter F."/>
            <person name="Albersmeier A."/>
            <person name="Kalinowski J."/>
            <person name="Ruckert C."/>
        </authorList>
    </citation>
    <scope>NUCLEOTIDE SEQUENCE</scope>
    <source>
        <strain evidence="2">CGMCC 1.12360</strain>
    </source>
</reference>
<dbReference type="RefSeq" id="WP_188391730.1">
    <property type="nucleotide sequence ID" value="NZ_BMEV01000021.1"/>
</dbReference>
<evidence type="ECO:0000313" key="2">
    <source>
        <dbReference type="EMBL" id="GGH75113.1"/>
    </source>
</evidence>
<evidence type="ECO:0000259" key="1">
    <source>
        <dbReference type="PROSITE" id="PS50880"/>
    </source>
</evidence>